<evidence type="ECO:0000259" key="2">
    <source>
        <dbReference type="Pfam" id="PF21446"/>
    </source>
</evidence>
<dbReference type="InterPro" id="IPR048390">
    <property type="entry name" value="Gp34_trimer"/>
</dbReference>
<feature type="compositionally biased region" description="Low complexity" evidence="1">
    <location>
        <begin position="401"/>
        <end position="423"/>
    </location>
</feature>
<feature type="compositionally biased region" description="Low complexity" evidence="1">
    <location>
        <begin position="207"/>
        <end position="236"/>
    </location>
</feature>
<keyword evidence="3" id="KW-0614">Plasmid</keyword>
<sequence>MWYREGTITFTQGSNTLVGAGTAWNVTANGVLPGMIVIGPDNKLYEIKRVTSDTNIVLSEPYTGETQSEVPCRIITTYEGDLTQFSARFTALMSRMSADSKSMRSWLTALDEVTIEREDGTEVTVKPLMQIVNEHNENVEWYKNNTDAIDAAGDKAREAAASAAAAAESANTAGEKASQASQSASAAASSQSAASASATAAKKSETNAAASQQSAATSASTATTKASEAATSARDAAASKEAAKSSETNASLSASSAASSATAAGNSAKAAKTSETNARSSETAAGQSASAAAGSKTAAASSASAASTSAGQASASATAAGKSAESAASSASTATTKAGEATEQASAAARSASAAKTSETNAKASETSAESSKTAAASSASSAASSASSASASKDEATRQASEAKGSATTASTKATEAAGSATVASQSKTAAESAATRAEAAADRAEEIAGAVAMEDASLTTKGVVKLSSATDSTSESLAATPKAVKAANDNANSRVPSNRKINGKALTADITLTPKDIGTLNSVTMSFSGGAGWFKLATVTMPQASSIVYIALIGGAGYNVGSPQQAGISELVLRAGNGNPKGITGALWKRTAVGLTNFAWINTSGDTYDIYVEIGNYATSVNIHWDCTANATVSIYTSPTYSASKPSSVTDGVVYTMYSTHQKPTPLDIGALPTTGGTVSGPLSVTGGITGTLNGNASTATKLQTARSIGGVGFDGSANINLPGVNTTGNQNTTGNAATATKLQTARTIGGVSFDGTANINLPGVNTTGNQNTTGNAATATKLQTARTINGVSFDGSANISLSPANIGCPASPTGWLTTGSNGGAITTAQLVTLLQNNGAFNTKSWIARCAWAYANSATIPNSETGCGVIPLAGAVIEVFNNGSSSNNYTIRITTATTASVSGALTNAEFIYVFNGTSYSPGWRRAYNTKNKPTAADVGALPLTGGTLSGGLTSSGEIISKYANGFRIAYGSFGFFIRNDGSNTYFMLTASGDTLGSWNGLRPITINNTSGAVSIGNGLNVTGGVNGSLNGNASTATKLQTARNINGVKFDGSGDININTLVSRGRVTALSGSAQGTAGIQMYEAYSNSYPTTYGNVLHMKGASAAGEGELLIGWSGTSGAHAPVFIRSRRDTTDAAWSAWAQVYTAKDSIPGVNTTGNQNTTGNAATATKLQTARKIAGVAFDGSADITLTATNLNAYTKTEVTNLLSSYVKSSALPSMTVRTSSVSGGDMGMSLSTFISHLKSNGAFSKSYWIGFGDAMGFNAGSINNITGFGAVELAESIIEVFNLPNGDYTIRLTTSHKADYGGVTNAILVYHYRSNRSPSGQWLKFAGTVGATSN</sequence>
<evidence type="ECO:0000313" key="3">
    <source>
        <dbReference type="EMBL" id="QQW38319.1"/>
    </source>
</evidence>
<proteinExistence type="predicted"/>
<dbReference type="Pfam" id="PF21446">
    <property type="entry name" value="Gp34_trimer"/>
    <property type="match status" value="1"/>
</dbReference>
<dbReference type="RefSeq" id="WP_251325078.1">
    <property type="nucleotide sequence ID" value="NZ_MT773673.1"/>
</dbReference>
<feature type="region of interest" description="Disordered" evidence="1">
    <location>
        <begin position="207"/>
        <end position="251"/>
    </location>
</feature>
<accession>A0A7U0Q5X2</accession>
<dbReference type="PANTHER" id="PTHR35191">
    <property type="entry name" value="PROPHAGE SIDE TAIL FIBER PROTEIN HOMOLOG STFQ-RELATED"/>
    <property type="match status" value="1"/>
</dbReference>
<name>A0A7U0Q5X2_ECOLX</name>
<feature type="region of interest" description="Disordered" evidence="1">
    <location>
        <begin position="268"/>
        <end position="291"/>
    </location>
</feature>
<feature type="domain" description="Long-tail fiber proximal subunit trimerization" evidence="2">
    <location>
        <begin position="903"/>
        <end position="1008"/>
    </location>
</feature>
<feature type="region of interest" description="Disordered" evidence="1">
    <location>
        <begin position="334"/>
        <end position="430"/>
    </location>
</feature>
<evidence type="ECO:0000256" key="1">
    <source>
        <dbReference type="SAM" id="MobiDB-lite"/>
    </source>
</evidence>
<feature type="compositionally biased region" description="Polar residues" evidence="1">
    <location>
        <begin position="491"/>
        <end position="500"/>
    </location>
</feature>
<feature type="compositionally biased region" description="Low complexity" evidence="1">
    <location>
        <begin position="334"/>
        <end position="392"/>
    </location>
</feature>
<protein>
    <submittedName>
        <fullName evidence="3">Phage tail fiber, side tail fiber protein Stf</fullName>
    </submittedName>
</protein>
<feature type="region of interest" description="Disordered" evidence="1">
    <location>
        <begin position="471"/>
        <end position="500"/>
    </location>
</feature>
<organism evidence="3">
    <name type="scientific">Escherichia coli</name>
    <dbReference type="NCBI Taxonomy" id="562"/>
    <lineage>
        <taxon>Bacteria</taxon>
        <taxon>Pseudomonadati</taxon>
        <taxon>Pseudomonadota</taxon>
        <taxon>Gammaproteobacteria</taxon>
        <taxon>Enterobacterales</taxon>
        <taxon>Enterobacteriaceae</taxon>
        <taxon>Escherichia</taxon>
    </lineage>
</organism>
<dbReference type="InterPro" id="IPR051934">
    <property type="entry name" value="Phage_Tail_Fiber_Structural"/>
</dbReference>
<geneLocation type="plasmid" evidence="3">
    <name>pM-64-1161</name>
</geneLocation>
<reference evidence="3" key="1">
    <citation type="submission" date="2020-07" db="EMBL/GenBank/DDBJ databases">
        <title>Faecal carriage and genetic characterization of CTX-M-1/9/1-producing Escherichia coli from healthy humans in Hangzhou, China.</title>
        <authorList>
            <person name="Chen J."/>
        </authorList>
    </citation>
    <scope>NUCLEOTIDE SEQUENCE</scope>
    <source>
        <strain evidence="3">1161</strain>
        <plasmid evidence="3">pM-64-1161</plasmid>
    </source>
</reference>
<dbReference type="PANTHER" id="PTHR35191:SF1">
    <property type="entry name" value="PROPHAGE SIDE TAIL FIBER PROTEIN HOMOLOG STFQ-RELATED"/>
    <property type="match status" value="1"/>
</dbReference>
<dbReference type="EMBL" id="MT773673">
    <property type="protein sequence ID" value="QQW38319.1"/>
    <property type="molecule type" value="Genomic_DNA"/>
</dbReference>